<dbReference type="Pfam" id="PF00724">
    <property type="entry name" value="Oxidored_FMN"/>
    <property type="match status" value="1"/>
</dbReference>
<keyword evidence="1" id="KW-0285">Flavoprotein</keyword>
<dbReference type="SMR" id="A0A0H3CAY7"/>
<dbReference type="PATRIC" id="fig|565050.3.peg.3105"/>
<dbReference type="PANTHER" id="PTHR43656">
    <property type="entry name" value="BINDING OXIDOREDUCTASE, PUTATIVE (AFU_ORTHOLOGUE AFUA_2G08260)-RELATED"/>
    <property type="match status" value="1"/>
</dbReference>
<accession>A0A0H3CAY7</accession>
<evidence type="ECO:0000256" key="1">
    <source>
        <dbReference type="ARBA" id="ARBA00022630"/>
    </source>
</evidence>
<dbReference type="InterPro" id="IPR051799">
    <property type="entry name" value="NADH_flavin_oxidoreductase"/>
</dbReference>
<dbReference type="GO" id="GO:0016491">
    <property type="term" value="F:oxidoreductase activity"/>
    <property type="evidence" value="ECO:0007669"/>
    <property type="project" value="UniProtKB-KW"/>
</dbReference>
<dbReference type="InterPro" id="IPR001155">
    <property type="entry name" value="OxRdtase_FMN_N"/>
</dbReference>
<gene>
    <name evidence="4" type="ordered locus">CCNA_03179</name>
</gene>
<dbReference type="HOGENOM" id="CLU_012153_6_2_5"/>
<dbReference type="CDD" id="cd04733">
    <property type="entry name" value="OYE_like_2_FMN"/>
    <property type="match status" value="1"/>
</dbReference>
<dbReference type="PANTHER" id="PTHR43656:SF2">
    <property type="entry name" value="BINDING OXIDOREDUCTASE, PUTATIVE (AFU_ORTHOLOGUE AFUA_2G08260)-RELATED"/>
    <property type="match status" value="1"/>
</dbReference>
<dbReference type="AlphaFoldDB" id="A0A0H3CAY7"/>
<keyword evidence="2 4" id="KW-0560">Oxidoreductase</keyword>
<proteinExistence type="predicted"/>
<dbReference type="GeneID" id="7331017"/>
<dbReference type="EMBL" id="CP001340">
    <property type="protein sequence ID" value="ACL96644.1"/>
    <property type="molecule type" value="Genomic_DNA"/>
</dbReference>
<dbReference type="KEGG" id="ccs:CCNA_03179"/>
<dbReference type="PhylomeDB" id="A0A0H3CAY7"/>
<evidence type="ECO:0000259" key="3">
    <source>
        <dbReference type="Pfam" id="PF00724"/>
    </source>
</evidence>
<evidence type="ECO:0000313" key="5">
    <source>
        <dbReference type="Proteomes" id="UP000001364"/>
    </source>
</evidence>
<dbReference type="EC" id="1.-.-.-" evidence="4"/>
<dbReference type="GO" id="GO:0010181">
    <property type="term" value="F:FMN binding"/>
    <property type="evidence" value="ECO:0007669"/>
    <property type="project" value="InterPro"/>
</dbReference>
<dbReference type="Gene3D" id="3.20.20.70">
    <property type="entry name" value="Aldolase class I"/>
    <property type="match status" value="1"/>
</dbReference>
<evidence type="ECO:0000256" key="2">
    <source>
        <dbReference type="ARBA" id="ARBA00023002"/>
    </source>
</evidence>
<dbReference type="InterPro" id="IPR013785">
    <property type="entry name" value="Aldolase_TIM"/>
</dbReference>
<protein>
    <submittedName>
        <fullName evidence="4">NADH-dependent flavin oxidoreductase</fullName>
        <ecNumber evidence="4">1.-.-.-</ecNumber>
    </submittedName>
</protein>
<reference evidence="4 5" key="1">
    <citation type="journal article" date="2010" name="J. Bacteriol.">
        <title>The genetic basis of laboratory adaptation in Caulobacter crescentus.</title>
        <authorList>
            <person name="Marks M.E."/>
            <person name="Castro-Rojas C.M."/>
            <person name="Teiling C."/>
            <person name="Du L."/>
            <person name="Kapatral V."/>
            <person name="Walunas T.L."/>
            <person name="Crosson S."/>
        </authorList>
    </citation>
    <scope>NUCLEOTIDE SEQUENCE [LARGE SCALE GENOMIC DNA]</scope>
    <source>
        <strain evidence="5">NA1000 / CB15N</strain>
    </source>
</reference>
<feature type="domain" description="NADH:flavin oxidoreductase/NADH oxidase N-terminal" evidence="3">
    <location>
        <begin position="9"/>
        <end position="349"/>
    </location>
</feature>
<keyword evidence="5" id="KW-1185">Reference proteome</keyword>
<sequence>MLTAAHEPLFAPLVLPNGAVLPNRIAKAAMEENLADPGQLPGPALWTLYRRWAQGGVGLQITGNVMVDPSAVTGPGGVVLDARAPLAPFETWAKEAKSGGGQVWMQINHPGRQTYADLGQGAVAPSAVPVDLGKLSNLLAQPRALTSDEIVALVERYAVTARRAEDAGFDGVQIHAAHGYLLSQFLSPLVNRRDDAWGGSRENRARMLFEVIKAVRARVSPRFVVSVKLNSADFQKGGFDAEDARWVVEQMNGMGVDLVELSGGNYENPAMQGPTKADAIAQTSTTAREAYFVDFARDIAKVAKMPIMVTGGVCRRAVALAALSPEGALPGVPVIGIARALAFAPDLPNAWRKPEGQDVVLPEVTWKNRSLAGLAVMALTKAQLNRLAAGKAPARKLSPLLTVISQRIKQSAQTKRYRAWRLSNP</sequence>
<dbReference type="SUPFAM" id="SSF51395">
    <property type="entry name" value="FMN-linked oxidoreductases"/>
    <property type="match status" value="1"/>
</dbReference>
<dbReference type="RefSeq" id="WP_010920919.1">
    <property type="nucleotide sequence ID" value="NC_011916.1"/>
</dbReference>
<dbReference type="RefSeq" id="YP_002518552.1">
    <property type="nucleotide sequence ID" value="NC_011916.1"/>
</dbReference>
<evidence type="ECO:0000313" key="4">
    <source>
        <dbReference type="EMBL" id="ACL96644.1"/>
    </source>
</evidence>
<name>A0A0H3CAY7_CAUVN</name>
<dbReference type="OrthoDB" id="9784632at2"/>
<dbReference type="Proteomes" id="UP000001364">
    <property type="component" value="Chromosome"/>
</dbReference>
<organism evidence="4 5">
    <name type="scientific">Caulobacter vibrioides (strain NA1000 / CB15N)</name>
    <name type="common">Caulobacter crescentus</name>
    <dbReference type="NCBI Taxonomy" id="565050"/>
    <lineage>
        <taxon>Bacteria</taxon>
        <taxon>Pseudomonadati</taxon>
        <taxon>Pseudomonadota</taxon>
        <taxon>Alphaproteobacteria</taxon>
        <taxon>Caulobacterales</taxon>
        <taxon>Caulobacteraceae</taxon>
        <taxon>Caulobacter</taxon>
    </lineage>
</organism>